<feature type="region of interest" description="Disordered" evidence="1">
    <location>
        <begin position="106"/>
        <end position="125"/>
    </location>
</feature>
<name>A0A5B9WAD1_9BACT</name>
<reference evidence="2 3" key="1">
    <citation type="submission" date="2019-08" db="EMBL/GenBank/DDBJ databases">
        <title>Deep-cultivation of Planctomycetes and their phenomic and genomic characterization uncovers novel biology.</title>
        <authorList>
            <person name="Wiegand S."/>
            <person name="Jogler M."/>
            <person name="Boedeker C."/>
            <person name="Pinto D."/>
            <person name="Vollmers J."/>
            <person name="Rivas-Marin E."/>
            <person name="Kohn T."/>
            <person name="Peeters S.H."/>
            <person name="Heuer A."/>
            <person name="Rast P."/>
            <person name="Oberbeckmann S."/>
            <person name="Bunk B."/>
            <person name="Jeske O."/>
            <person name="Meyerdierks A."/>
            <person name="Storesund J.E."/>
            <person name="Kallscheuer N."/>
            <person name="Luecker S."/>
            <person name="Lage O.M."/>
            <person name="Pohl T."/>
            <person name="Merkel B.J."/>
            <person name="Hornburger P."/>
            <person name="Mueller R.-W."/>
            <person name="Bruemmer F."/>
            <person name="Labrenz M."/>
            <person name="Spormann A.M."/>
            <person name="Op den Camp H."/>
            <person name="Overmann J."/>
            <person name="Amann R."/>
            <person name="Jetten M.S.M."/>
            <person name="Mascher T."/>
            <person name="Medema M.H."/>
            <person name="Devos D.P."/>
            <person name="Kaster A.-K."/>
            <person name="Ovreas L."/>
            <person name="Rohde M."/>
            <person name="Galperin M.Y."/>
            <person name="Jogler C."/>
        </authorList>
    </citation>
    <scope>NUCLEOTIDE SEQUENCE [LARGE SCALE GENOMIC DNA]</scope>
    <source>
        <strain evidence="2 3">OJF2</strain>
    </source>
</reference>
<evidence type="ECO:0000313" key="3">
    <source>
        <dbReference type="Proteomes" id="UP000324233"/>
    </source>
</evidence>
<sequence length="418" mass="44782">MRDARERRRGDGIRIGRLALLDLRELARLVSLRLTQPRTTHLGDGPREFPAERGALAAMPMERGGRGVSLHVVPRGIPLAEVRGGLRLDLLEPCDPSIGECNQEGAGIHRRARRRPHRAPGEVHEEEGVAARSLLACRREERLAFGLALGTEGVPRQEQGIGLHVPPDVNRLQAEEAEHAVPLLGRECGAGLHAVADPSPLPDEEAPPFHGALEPGHDHPRVLALGILVPPARPFGEEHPSEPLGPGRQLGRSPPLPPMRLEDRPGQGGRLGTIGTLQVPEQPHCPLGQALANAGPGLAGFPGRVRPHPVDPPPRPSPRPRAGGGPRPILRADASLRLLGHRRLPPGRGVGLVQTDPGTFIPYGPAHALLDSRSAEIFGDGLLDLLISSVGCVKRQRGRTGSPLHQEPAGRSKKRSRM</sequence>
<dbReference type="KEGG" id="agv:OJF2_54050"/>
<organism evidence="2 3">
    <name type="scientific">Aquisphaera giovannonii</name>
    <dbReference type="NCBI Taxonomy" id="406548"/>
    <lineage>
        <taxon>Bacteria</taxon>
        <taxon>Pseudomonadati</taxon>
        <taxon>Planctomycetota</taxon>
        <taxon>Planctomycetia</taxon>
        <taxon>Isosphaerales</taxon>
        <taxon>Isosphaeraceae</taxon>
        <taxon>Aquisphaera</taxon>
    </lineage>
</organism>
<feature type="region of interest" description="Disordered" evidence="1">
    <location>
        <begin position="233"/>
        <end position="272"/>
    </location>
</feature>
<protein>
    <submittedName>
        <fullName evidence="2">Uncharacterized protein</fullName>
    </submittedName>
</protein>
<feature type="compositionally biased region" description="Pro residues" evidence="1">
    <location>
        <begin position="310"/>
        <end position="319"/>
    </location>
</feature>
<feature type="region of interest" description="Disordered" evidence="1">
    <location>
        <begin position="285"/>
        <end position="327"/>
    </location>
</feature>
<dbReference type="EMBL" id="CP042997">
    <property type="protein sequence ID" value="QEH36820.1"/>
    <property type="molecule type" value="Genomic_DNA"/>
</dbReference>
<evidence type="ECO:0000313" key="2">
    <source>
        <dbReference type="EMBL" id="QEH36820.1"/>
    </source>
</evidence>
<proteinExistence type="predicted"/>
<feature type="region of interest" description="Disordered" evidence="1">
    <location>
        <begin position="395"/>
        <end position="418"/>
    </location>
</feature>
<feature type="compositionally biased region" description="Basic residues" evidence="1">
    <location>
        <begin position="108"/>
        <end position="118"/>
    </location>
</feature>
<dbReference type="AlphaFoldDB" id="A0A5B9WAD1"/>
<keyword evidence="3" id="KW-1185">Reference proteome</keyword>
<accession>A0A5B9WAD1</accession>
<gene>
    <name evidence="2" type="ORF">OJF2_54050</name>
</gene>
<dbReference type="Proteomes" id="UP000324233">
    <property type="component" value="Chromosome"/>
</dbReference>
<evidence type="ECO:0000256" key="1">
    <source>
        <dbReference type="SAM" id="MobiDB-lite"/>
    </source>
</evidence>